<feature type="domain" description="Lytic transglycosylase MltA" evidence="7">
    <location>
        <begin position="195"/>
        <end position="336"/>
    </location>
</feature>
<evidence type="ECO:0000256" key="1">
    <source>
        <dbReference type="ARBA" id="ARBA00001420"/>
    </source>
</evidence>
<dbReference type="InterPro" id="IPR005300">
    <property type="entry name" value="MltA_B"/>
</dbReference>
<dbReference type="AlphaFoldDB" id="K9UPC8"/>
<sequence>MPKTRATVIQLEIDLDDGDGNMTSLTLVTDCIVQALLNNYFMIKTLALLTLNLGIALGFNQQSSVRVTAAPSANVQSERGSSTTNTNNNYEENSIGFDDQLWGKSGDKLALLKSIDNSLRYIETPAAVRAYQNYAVQGINRDRVRRSLVRFRQLVNKSRSAGELQAAVKKEFVFYQSVGKDNKGTVTFTGYYEPIYTASRQQTAEFKYPLYKLPASFSSWKDPQPDRLMLEGADGLQGSKSELAGNEIFWMRDRFEAVLVQIQGSAELNLTDGTKTTVGYAGGTSFAYTSIGKELAKDGKVTPSQLTLPGIIRYFQENPQELDVYIPRWKRFVFMKETFKGDPMGSINVPVTPDRSIATDKSMMPPGALALVHTELPYANGRSIEQKLVSRYVLDQDTGSAITGPGRVDYFMGTGKIAGDRAGVTGGPGYLYYLLLKS</sequence>
<dbReference type="PIRSF" id="PIRSF019422">
    <property type="entry name" value="MltA"/>
    <property type="match status" value="1"/>
</dbReference>
<evidence type="ECO:0000313" key="8">
    <source>
        <dbReference type="EMBL" id="AFY96543.1"/>
    </source>
</evidence>
<reference evidence="8 9" key="1">
    <citation type="submission" date="2012-05" db="EMBL/GenBank/DDBJ databases">
        <title>Finished chromosome of genome of Chamaesiphon sp. PCC 6605.</title>
        <authorList>
            <consortium name="US DOE Joint Genome Institute"/>
            <person name="Gugger M."/>
            <person name="Coursin T."/>
            <person name="Rippka R."/>
            <person name="Tandeau De Marsac N."/>
            <person name="Huntemann M."/>
            <person name="Wei C.-L."/>
            <person name="Han J."/>
            <person name="Detter J.C."/>
            <person name="Han C."/>
            <person name="Tapia R."/>
            <person name="Chen A."/>
            <person name="Kyrpides N."/>
            <person name="Mavromatis K."/>
            <person name="Markowitz V."/>
            <person name="Szeto E."/>
            <person name="Ivanova N."/>
            <person name="Pagani I."/>
            <person name="Pati A."/>
            <person name="Goodwin L."/>
            <person name="Nordberg H.P."/>
            <person name="Cantor M.N."/>
            <person name="Hua S.X."/>
            <person name="Woyke T."/>
            <person name="Kerfeld C.A."/>
        </authorList>
    </citation>
    <scope>NUCLEOTIDE SEQUENCE [LARGE SCALE GENOMIC DNA]</scope>
    <source>
        <strain evidence="9">ATCC 27169 / PCC 6605</strain>
    </source>
</reference>
<dbReference type="GO" id="GO:0004553">
    <property type="term" value="F:hydrolase activity, hydrolyzing O-glycosyl compounds"/>
    <property type="evidence" value="ECO:0007669"/>
    <property type="project" value="InterPro"/>
</dbReference>
<keyword evidence="3" id="KW-0456">Lyase</keyword>
<dbReference type="InterPro" id="IPR036908">
    <property type="entry name" value="RlpA-like_sf"/>
</dbReference>
<evidence type="ECO:0000256" key="4">
    <source>
        <dbReference type="ARBA" id="ARBA00023316"/>
    </source>
</evidence>
<evidence type="ECO:0000256" key="3">
    <source>
        <dbReference type="ARBA" id="ARBA00023239"/>
    </source>
</evidence>
<dbReference type="InterPro" id="IPR026044">
    <property type="entry name" value="MltA"/>
</dbReference>
<evidence type="ECO:0000256" key="6">
    <source>
        <dbReference type="SAM" id="MobiDB-lite"/>
    </source>
</evidence>
<dbReference type="PATRIC" id="fig|1173020.3.peg.6530"/>
<dbReference type="Proteomes" id="UP000010366">
    <property type="component" value="Chromosome"/>
</dbReference>
<dbReference type="GO" id="GO:0009254">
    <property type="term" value="P:peptidoglycan turnover"/>
    <property type="evidence" value="ECO:0007669"/>
    <property type="project" value="InterPro"/>
</dbReference>
<dbReference type="InterPro" id="IPR010611">
    <property type="entry name" value="3D_dom"/>
</dbReference>
<dbReference type="SUPFAM" id="SSF50685">
    <property type="entry name" value="Barwin-like endoglucanases"/>
    <property type="match status" value="1"/>
</dbReference>
<accession>K9UPC8</accession>
<feature type="compositionally biased region" description="Polar residues" evidence="6">
    <location>
        <begin position="70"/>
        <end position="80"/>
    </location>
</feature>
<proteinExistence type="predicted"/>
<dbReference type="GO" id="GO:0071555">
    <property type="term" value="P:cell wall organization"/>
    <property type="evidence" value="ECO:0007669"/>
    <property type="project" value="UniProtKB-KW"/>
</dbReference>
<protein>
    <recommendedName>
        <fullName evidence="2">peptidoglycan lytic exotransglycosylase</fullName>
        <ecNumber evidence="2">4.2.2.n1</ecNumber>
    </recommendedName>
    <alternativeName>
        <fullName evidence="5">Murein hydrolase A</fullName>
    </alternativeName>
</protein>
<dbReference type="GO" id="GO:0008933">
    <property type="term" value="F:peptidoglycan lytic transglycosylase activity"/>
    <property type="evidence" value="ECO:0007669"/>
    <property type="project" value="TreeGrafter"/>
</dbReference>
<dbReference type="CDD" id="cd14485">
    <property type="entry name" value="mltA_like_LT_A"/>
    <property type="match status" value="1"/>
</dbReference>
<evidence type="ECO:0000259" key="7">
    <source>
        <dbReference type="SMART" id="SM00925"/>
    </source>
</evidence>
<dbReference type="HOGENOM" id="CLU_037751_1_0_3"/>
<dbReference type="EC" id="4.2.2.n1" evidence="2"/>
<dbReference type="PANTHER" id="PTHR30124">
    <property type="entry name" value="MEMBRANE-BOUND LYTIC MUREIN TRANSGLYCOSYLASE A"/>
    <property type="match status" value="1"/>
</dbReference>
<dbReference type="Gene3D" id="2.40.40.10">
    <property type="entry name" value="RlpA-like domain"/>
    <property type="match status" value="1"/>
</dbReference>
<dbReference type="SMART" id="SM00925">
    <property type="entry name" value="MltA"/>
    <property type="match status" value="1"/>
</dbReference>
<dbReference type="RefSeq" id="WP_015162620.1">
    <property type="nucleotide sequence ID" value="NC_019697.1"/>
</dbReference>
<dbReference type="KEGG" id="cmp:Cha6605_5686"/>
<evidence type="ECO:0000313" key="9">
    <source>
        <dbReference type="Proteomes" id="UP000010366"/>
    </source>
</evidence>
<gene>
    <name evidence="8" type="ORF">Cha6605_5686</name>
</gene>
<dbReference type="Pfam" id="PF03562">
    <property type="entry name" value="MltA"/>
    <property type="match status" value="1"/>
</dbReference>
<dbReference type="CDD" id="cd14668">
    <property type="entry name" value="mlta_B"/>
    <property type="match status" value="1"/>
</dbReference>
<dbReference type="STRING" id="1173020.Cha6605_5686"/>
<organism evidence="8 9">
    <name type="scientific">Chamaesiphon minutus (strain ATCC 27169 / PCC 6605)</name>
    <dbReference type="NCBI Taxonomy" id="1173020"/>
    <lineage>
        <taxon>Bacteria</taxon>
        <taxon>Bacillati</taxon>
        <taxon>Cyanobacteriota</taxon>
        <taxon>Cyanophyceae</taxon>
        <taxon>Gomontiellales</taxon>
        <taxon>Chamaesiphonaceae</taxon>
        <taxon>Chamaesiphon</taxon>
    </lineage>
</organism>
<dbReference type="Gene3D" id="2.40.240.50">
    <property type="entry name" value="Barwin-like endoglucanases"/>
    <property type="match status" value="1"/>
</dbReference>
<evidence type="ECO:0000256" key="2">
    <source>
        <dbReference type="ARBA" id="ARBA00012587"/>
    </source>
</evidence>
<feature type="compositionally biased region" description="Low complexity" evidence="6">
    <location>
        <begin position="81"/>
        <end position="90"/>
    </location>
</feature>
<dbReference type="GO" id="GO:0019867">
    <property type="term" value="C:outer membrane"/>
    <property type="evidence" value="ECO:0007669"/>
    <property type="project" value="InterPro"/>
</dbReference>
<feature type="region of interest" description="Disordered" evidence="6">
    <location>
        <begin position="70"/>
        <end position="90"/>
    </location>
</feature>
<comment type="catalytic activity">
    <reaction evidence="1">
        <text>Exolytic cleavage of the (1-&gt;4)-beta-glycosidic linkage between N-acetylmuramic acid (MurNAc) and N-acetylglucosamine (GlcNAc) residues in peptidoglycan, from either the reducing or the non-reducing ends of the peptidoglycan chains, with concomitant formation of a 1,6-anhydrobond in the MurNAc residue.</text>
        <dbReference type="EC" id="4.2.2.n1"/>
    </reaction>
</comment>
<dbReference type="eggNOG" id="COG2821">
    <property type="taxonomic scope" value="Bacteria"/>
</dbReference>
<dbReference type="PANTHER" id="PTHR30124:SF0">
    <property type="entry name" value="MEMBRANE-BOUND LYTIC MUREIN TRANSGLYCOSYLASE A"/>
    <property type="match status" value="1"/>
</dbReference>
<evidence type="ECO:0000256" key="5">
    <source>
        <dbReference type="ARBA" id="ARBA00030918"/>
    </source>
</evidence>
<dbReference type="Pfam" id="PF06725">
    <property type="entry name" value="3D"/>
    <property type="match status" value="1"/>
</dbReference>
<name>K9UPC8_CHAP6</name>
<keyword evidence="9" id="KW-1185">Reference proteome</keyword>
<dbReference type="GO" id="GO:0009253">
    <property type="term" value="P:peptidoglycan catabolic process"/>
    <property type="evidence" value="ECO:0007669"/>
    <property type="project" value="TreeGrafter"/>
</dbReference>
<keyword evidence="4" id="KW-0961">Cell wall biogenesis/degradation</keyword>
<dbReference type="EMBL" id="CP003600">
    <property type="protein sequence ID" value="AFY96543.1"/>
    <property type="molecule type" value="Genomic_DNA"/>
</dbReference>